<dbReference type="AlphaFoldDB" id="A0A1Y2J1R8"/>
<accession>A0A1Y2J1R8</accession>
<evidence type="ECO:0000256" key="1">
    <source>
        <dbReference type="SAM" id="MobiDB-lite"/>
    </source>
</evidence>
<organism evidence="2 3">
    <name type="scientific">Trametes coccinea (strain BRFM310)</name>
    <name type="common">Pycnoporus coccineus</name>
    <dbReference type="NCBI Taxonomy" id="1353009"/>
    <lineage>
        <taxon>Eukaryota</taxon>
        <taxon>Fungi</taxon>
        <taxon>Dikarya</taxon>
        <taxon>Basidiomycota</taxon>
        <taxon>Agaricomycotina</taxon>
        <taxon>Agaricomycetes</taxon>
        <taxon>Polyporales</taxon>
        <taxon>Polyporaceae</taxon>
        <taxon>Trametes</taxon>
    </lineage>
</organism>
<dbReference type="Proteomes" id="UP000193067">
    <property type="component" value="Unassembled WGS sequence"/>
</dbReference>
<proteinExistence type="predicted"/>
<feature type="region of interest" description="Disordered" evidence="1">
    <location>
        <begin position="50"/>
        <end position="97"/>
    </location>
</feature>
<protein>
    <submittedName>
        <fullName evidence="2">Uncharacterized protein</fullName>
    </submittedName>
</protein>
<evidence type="ECO:0000313" key="2">
    <source>
        <dbReference type="EMBL" id="OSD06853.1"/>
    </source>
</evidence>
<reference evidence="2 3" key="1">
    <citation type="journal article" date="2015" name="Biotechnol. Biofuels">
        <title>Enhanced degradation of softwood versus hardwood by the white-rot fungus Pycnoporus coccineus.</title>
        <authorList>
            <person name="Couturier M."/>
            <person name="Navarro D."/>
            <person name="Chevret D."/>
            <person name="Henrissat B."/>
            <person name="Piumi F."/>
            <person name="Ruiz-Duenas F.J."/>
            <person name="Martinez A.T."/>
            <person name="Grigoriev I.V."/>
            <person name="Riley R."/>
            <person name="Lipzen A."/>
            <person name="Berrin J.G."/>
            <person name="Master E.R."/>
            <person name="Rosso M.N."/>
        </authorList>
    </citation>
    <scope>NUCLEOTIDE SEQUENCE [LARGE SCALE GENOMIC DNA]</scope>
    <source>
        <strain evidence="2 3">BRFM310</strain>
    </source>
</reference>
<sequence>MWCYTCTPCARCEFVGPKPRQEHLAIIVPEQRPIHPLLRSLTGAQLICPTRPVSHHHPTSNPSAAHRDRASSLEITSSRRWSPAASLPVPHQPEARGRTCDISTTRLRLPYQCSDLSPTRQNSTEHDIMPPLHRSSYTRCCAPALDLVPSM</sequence>
<keyword evidence="3" id="KW-1185">Reference proteome</keyword>
<evidence type="ECO:0000313" key="3">
    <source>
        <dbReference type="Proteomes" id="UP000193067"/>
    </source>
</evidence>
<name>A0A1Y2J1R8_TRAC3</name>
<gene>
    <name evidence="2" type="ORF">PYCCODRAFT_773257</name>
</gene>
<dbReference type="EMBL" id="KZ084089">
    <property type="protein sequence ID" value="OSD06853.1"/>
    <property type="molecule type" value="Genomic_DNA"/>
</dbReference>